<feature type="compositionally biased region" description="Basic and acidic residues" evidence="9">
    <location>
        <begin position="177"/>
        <end position="193"/>
    </location>
</feature>
<evidence type="ECO:0000256" key="6">
    <source>
        <dbReference type="ARBA" id="ARBA00022989"/>
    </source>
</evidence>
<keyword evidence="5" id="KW-0862">Zinc</keyword>
<evidence type="ECO:0000256" key="7">
    <source>
        <dbReference type="ARBA" id="ARBA00023065"/>
    </source>
</evidence>
<feature type="region of interest" description="Disordered" evidence="9">
    <location>
        <begin position="1"/>
        <end position="193"/>
    </location>
</feature>
<organism evidence="13 14">
    <name type="scientific">Drosophila hydei</name>
    <name type="common">Fruit fly</name>
    <dbReference type="NCBI Taxonomy" id="7224"/>
    <lineage>
        <taxon>Eukaryota</taxon>
        <taxon>Metazoa</taxon>
        <taxon>Ecdysozoa</taxon>
        <taxon>Arthropoda</taxon>
        <taxon>Hexapoda</taxon>
        <taxon>Insecta</taxon>
        <taxon>Pterygota</taxon>
        <taxon>Neoptera</taxon>
        <taxon>Endopterygota</taxon>
        <taxon>Diptera</taxon>
        <taxon>Brachycera</taxon>
        <taxon>Muscomorpha</taxon>
        <taxon>Ephydroidea</taxon>
        <taxon>Drosophilidae</taxon>
        <taxon>Drosophila</taxon>
    </lineage>
</organism>
<evidence type="ECO:0000256" key="5">
    <source>
        <dbReference type="ARBA" id="ARBA00022906"/>
    </source>
</evidence>
<evidence type="ECO:0000256" key="9">
    <source>
        <dbReference type="SAM" id="MobiDB-lite"/>
    </source>
</evidence>
<feature type="compositionally biased region" description="Acidic residues" evidence="9">
    <location>
        <begin position="21"/>
        <end position="37"/>
    </location>
</feature>
<dbReference type="Proteomes" id="UP000504633">
    <property type="component" value="Unplaced"/>
</dbReference>
<name>A0A6J1LSI1_DROHY</name>
<feature type="transmembrane region" description="Helical" evidence="10">
    <location>
        <begin position="1017"/>
        <end position="1040"/>
    </location>
</feature>
<keyword evidence="7" id="KW-0406">Ion transport</keyword>
<dbReference type="InterPro" id="IPR002524">
    <property type="entry name" value="Cation_efflux"/>
</dbReference>
<dbReference type="SUPFAM" id="SSF161111">
    <property type="entry name" value="Cation efflux protein transmembrane domain-like"/>
    <property type="match status" value="1"/>
</dbReference>
<comment type="subcellular location">
    <subcellularLocation>
        <location evidence="1">Membrane</location>
        <topology evidence="1">Multi-pass membrane protein</topology>
    </subcellularLocation>
</comment>
<dbReference type="GO" id="GO:0005886">
    <property type="term" value="C:plasma membrane"/>
    <property type="evidence" value="ECO:0007669"/>
    <property type="project" value="TreeGrafter"/>
</dbReference>
<feature type="compositionally biased region" description="Basic and acidic residues" evidence="9">
    <location>
        <begin position="747"/>
        <end position="767"/>
    </location>
</feature>
<dbReference type="InterPro" id="IPR027470">
    <property type="entry name" value="Cation_efflux_CTD"/>
</dbReference>
<comment type="similarity">
    <text evidence="2">Belongs to the cation diffusion facilitator (CDF) transporter (TC 2.A.4) family. SLC30A subfamily.</text>
</comment>
<feature type="transmembrane region" description="Helical" evidence="10">
    <location>
        <begin position="825"/>
        <end position="845"/>
    </location>
</feature>
<feature type="compositionally biased region" description="Basic and acidic residues" evidence="9">
    <location>
        <begin position="51"/>
        <end position="66"/>
    </location>
</feature>
<evidence type="ECO:0000313" key="13">
    <source>
        <dbReference type="Proteomes" id="UP000504633"/>
    </source>
</evidence>
<dbReference type="NCBIfam" id="TIGR01297">
    <property type="entry name" value="CDF"/>
    <property type="match status" value="1"/>
</dbReference>
<keyword evidence="5" id="KW-0864">Zinc transport</keyword>
<evidence type="ECO:0000256" key="8">
    <source>
        <dbReference type="ARBA" id="ARBA00023136"/>
    </source>
</evidence>
<evidence type="ECO:0000259" key="12">
    <source>
        <dbReference type="Pfam" id="PF16916"/>
    </source>
</evidence>
<evidence type="ECO:0000256" key="2">
    <source>
        <dbReference type="ARBA" id="ARBA00008873"/>
    </source>
</evidence>
<evidence type="ECO:0000256" key="3">
    <source>
        <dbReference type="ARBA" id="ARBA00022448"/>
    </source>
</evidence>
<evidence type="ECO:0000256" key="10">
    <source>
        <dbReference type="SAM" id="Phobius"/>
    </source>
</evidence>
<dbReference type="CTD" id="326167"/>
<dbReference type="InterPro" id="IPR050681">
    <property type="entry name" value="CDF/SLC30A"/>
</dbReference>
<feature type="compositionally biased region" description="Basic and acidic residues" evidence="9">
    <location>
        <begin position="1173"/>
        <end position="1183"/>
    </location>
</feature>
<dbReference type="Gene3D" id="1.20.1510.10">
    <property type="entry name" value="Cation efflux protein transmembrane domain"/>
    <property type="match status" value="1"/>
</dbReference>
<feature type="compositionally biased region" description="Basic and acidic residues" evidence="9">
    <location>
        <begin position="152"/>
        <end position="166"/>
    </location>
</feature>
<feature type="compositionally biased region" description="Basic and acidic residues" evidence="9">
    <location>
        <begin position="1190"/>
        <end position="1199"/>
    </location>
</feature>
<dbReference type="InterPro" id="IPR058533">
    <property type="entry name" value="Cation_efflux_TM"/>
</dbReference>
<keyword evidence="13" id="KW-1185">Reference proteome</keyword>
<feature type="compositionally biased region" description="Basic and acidic residues" evidence="9">
    <location>
        <begin position="449"/>
        <end position="470"/>
    </location>
</feature>
<keyword evidence="3" id="KW-0813">Transport</keyword>
<dbReference type="Pfam" id="PF01545">
    <property type="entry name" value="Cation_efflux"/>
    <property type="match status" value="1"/>
</dbReference>
<feature type="transmembrane region" description="Helical" evidence="10">
    <location>
        <begin position="857"/>
        <end position="876"/>
    </location>
</feature>
<evidence type="ECO:0000259" key="11">
    <source>
        <dbReference type="Pfam" id="PF01545"/>
    </source>
</evidence>
<feature type="compositionally biased region" description="Basic and acidic residues" evidence="9">
    <location>
        <begin position="101"/>
        <end position="137"/>
    </location>
</feature>
<dbReference type="GO" id="GO:0005385">
    <property type="term" value="F:zinc ion transmembrane transporter activity"/>
    <property type="evidence" value="ECO:0007669"/>
    <property type="project" value="TreeGrafter"/>
</dbReference>
<keyword evidence="4 10" id="KW-0812">Transmembrane</keyword>
<sequence length="1210" mass="134346">MSDRKQNLKDSKGAFHGNYSDNEDDDSDEDEDEDEEAMQAALREMVLVPDIEPRQKHLPRRPEEPHNIGNIIDKLKKTASPETQKKWLKSVADVGIQSDRPSAEKQEKTVAKSKRSAPEQKPRKSETWSERMKKGTEKPVPSGNWTNVVFKKGTEVSRKQNEDCKQPKLPVYLQFESKPKLEPRTPEKGSKLERIEAASKPKSYFQIREQAEAEIAAIPNRIKEALPIIDSTDNKLCQSESTTGSINILTGTFRRSLNLEPSDKEPPGTKALPESKKTTFFSNHPIFGRTKPDTAAGEKSTAEAASQDKRPLQKSATNFFANLTSFKKTRPAFTEDPTDSINITSPQQIAADSADEFHDVESTPVPSTVLIDAQSTSMPINNSMEQTPKQFDMQDAENDTQELGQTEADCCGVTYNLIEKIATLPDFLRPSEGDAEGLSSSETNPEHPSFQEEKSESTMKADQGKPTKFADKAVSNSTVLIWPESMESNQNINPIRYSDPDVPTQAARSSSSDQMIEAIEQLPTAMAKKVDTARATKSLNALSSATKQLEEPIVHFIANFSIYGRNRPTPIKYSQVERETVQHDPLVGQVLVERADSSSMNALPDDPLEETPVTSSNPSELHIDESSAEITDNALIRSDVMVSSAKNESGSGIRQLVPAIPYNKAAHSGSSGFISQPRTLCVDQPVADKIAVERANPTTSNSLAANLIRYFFPMESKSEGSLELKNVEPAPMQPCPNEVIIVPPQLLKDKDHKSRNSKKGKDKDNDKNTVNGAESTAQPAQLEHSESMRTLTIVGRHSHITTTYRDHCHYERHDQGVDKIARRKLIIASALCVSFMICEIIGGILSRSLAIATDAAHLLTDLAGFLISLFALYLSARPSSQRMNFGWYRAEVIGAMLSVYFIWVITGILVYMAVDRLITGKHDVDAKIMLITSALAILVNVIMALQLGHGHSHGLGKSHGHSHRQPRVSANQSKIANNATSMTNIVSPAFKEQQQLMPVSVSAQYVGNNENINVRAAYIHVVGDMIQSFGVFLAALIIFFKPEWAFVDSICTFIFSVIVLLVTFRILRDVLMVLMEATPDYMDYGEVQRTFLSIEGVEHVHNLRIWALSINKIALSAHLAIRKDADPQIILEMATTLIHKRYNFFETTIQIEEYTPGMEDCNQCMTPLTKASNNDDAKIPDDKREDEDIPATKDEEQQTTKKKRVQTSFS</sequence>
<dbReference type="Pfam" id="PF16916">
    <property type="entry name" value="ZT_dimer"/>
    <property type="match status" value="1"/>
</dbReference>
<dbReference type="OrthoDB" id="9944568at2759"/>
<dbReference type="PANTHER" id="PTHR11562:SF17">
    <property type="entry name" value="RE54080P-RELATED"/>
    <property type="match status" value="1"/>
</dbReference>
<dbReference type="InterPro" id="IPR027469">
    <property type="entry name" value="Cation_efflux_TMD_sf"/>
</dbReference>
<feature type="compositionally biased region" description="Polar residues" evidence="9">
    <location>
        <begin position="769"/>
        <end position="779"/>
    </location>
</feature>
<dbReference type="RefSeq" id="XP_023170791.2">
    <property type="nucleotide sequence ID" value="XM_023315023.2"/>
</dbReference>
<feature type="transmembrane region" description="Helical" evidence="10">
    <location>
        <begin position="888"/>
        <end position="914"/>
    </location>
</feature>
<feature type="region of interest" description="Disordered" evidence="9">
    <location>
        <begin position="598"/>
        <end position="621"/>
    </location>
</feature>
<evidence type="ECO:0000256" key="1">
    <source>
        <dbReference type="ARBA" id="ARBA00004141"/>
    </source>
</evidence>
<gene>
    <name evidence="14" type="primary">LOC111599386</name>
</gene>
<feature type="region of interest" description="Disordered" evidence="9">
    <location>
        <begin position="1166"/>
        <end position="1210"/>
    </location>
</feature>
<feature type="region of interest" description="Disordered" evidence="9">
    <location>
        <begin position="742"/>
        <end position="787"/>
    </location>
</feature>
<feature type="domain" description="Cation efflux protein transmembrane" evidence="11">
    <location>
        <begin position="825"/>
        <end position="1075"/>
    </location>
</feature>
<feature type="compositionally biased region" description="Basic residues" evidence="9">
    <location>
        <begin position="1200"/>
        <end position="1210"/>
    </location>
</feature>
<feature type="transmembrane region" description="Helical" evidence="10">
    <location>
        <begin position="1046"/>
        <end position="1067"/>
    </location>
</feature>
<feature type="transmembrane region" description="Helical" evidence="10">
    <location>
        <begin position="926"/>
        <end position="947"/>
    </location>
</feature>
<feature type="domain" description="Cation efflux protein cytoplasmic" evidence="12">
    <location>
        <begin position="1079"/>
        <end position="1154"/>
    </location>
</feature>
<protein>
    <submittedName>
        <fullName evidence="14">Uncharacterized protein LOC111599386</fullName>
    </submittedName>
</protein>
<accession>A0A6J1LSI1</accession>
<keyword evidence="8 10" id="KW-0472">Membrane</keyword>
<feature type="compositionally biased region" description="Basic and acidic residues" evidence="9">
    <location>
        <begin position="1"/>
        <end position="13"/>
    </location>
</feature>
<dbReference type="OMA" id="TFMICEI"/>
<reference evidence="14" key="1">
    <citation type="submission" date="2025-08" db="UniProtKB">
        <authorList>
            <consortium name="RefSeq"/>
        </authorList>
    </citation>
    <scope>IDENTIFICATION</scope>
    <source>
        <strain evidence="14">15085-1641.00</strain>
        <tissue evidence="14">Whole body</tissue>
    </source>
</reference>
<feature type="region of interest" description="Disordered" evidence="9">
    <location>
        <begin position="281"/>
        <end position="311"/>
    </location>
</feature>
<dbReference type="AlphaFoldDB" id="A0A6J1LSI1"/>
<feature type="region of interest" description="Disordered" evidence="9">
    <location>
        <begin position="428"/>
        <end position="470"/>
    </location>
</feature>
<dbReference type="GeneID" id="111599386"/>
<evidence type="ECO:0000256" key="4">
    <source>
        <dbReference type="ARBA" id="ARBA00022692"/>
    </source>
</evidence>
<dbReference type="KEGG" id="dhe:111599386"/>
<proteinExistence type="inferred from homology"/>
<dbReference type="PANTHER" id="PTHR11562">
    <property type="entry name" value="CATION EFFLUX PROTEIN/ ZINC TRANSPORTER"/>
    <property type="match status" value="1"/>
</dbReference>
<keyword evidence="6 10" id="KW-1133">Transmembrane helix</keyword>
<dbReference type="GO" id="GO:0010043">
    <property type="term" value="P:response to zinc ion"/>
    <property type="evidence" value="ECO:0007669"/>
    <property type="project" value="TreeGrafter"/>
</dbReference>
<evidence type="ECO:0000313" key="14">
    <source>
        <dbReference type="RefSeq" id="XP_023170791.2"/>
    </source>
</evidence>